<gene>
    <name evidence="2" type="ORF">BCCH1_22450</name>
</gene>
<evidence type="ECO:0000313" key="2">
    <source>
        <dbReference type="EMBL" id="BBA39821.1"/>
    </source>
</evidence>
<dbReference type="EMBL" id="AP018357">
    <property type="protein sequence ID" value="BBA39821.1"/>
    <property type="molecule type" value="Genomic_DNA"/>
</dbReference>
<organism evidence="2">
    <name type="scientific">Burkholderia contaminans</name>
    <dbReference type="NCBI Taxonomy" id="488447"/>
    <lineage>
        <taxon>Bacteria</taxon>
        <taxon>Pseudomonadati</taxon>
        <taxon>Pseudomonadota</taxon>
        <taxon>Betaproteobacteria</taxon>
        <taxon>Burkholderiales</taxon>
        <taxon>Burkholderiaceae</taxon>
        <taxon>Burkholderia</taxon>
        <taxon>Burkholderia cepacia complex</taxon>
    </lineage>
</organism>
<name>A0A250L8G6_9BURK</name>
<evidence type="ECO:0000256" key="1">
    <source>
        <dbReference type="SAM" id="MobiDB-lite"/>
    </source>
</evidence>
<accession>A0A250L8G6</accession>
<feature type="compositionally biased region" description="Basic and acidic residues" evidence="1">
    <location>
        <begin position="72"/>
        <end position="82"/>
    </location>
</feature>
<protein>
    <submittedName>
        <fullName evidence="2">Uncharacterized protein</fullName>
    </submittedName>
</protein>
<proteinExistence type="predicted"/>
<dbReference type="AlphaFoldDB" id="A0A250L8G6"/>
<sequence length="109" mass="11896">MAWLVETRVERVEFIVDVVLGMLYVDTHGKGRPSRAVRESGSSQKGKGMAAAPGLGEASRGRESAGDVLETGGDRGEARDAECEQDQDFVDHVSLLKNARRLRAASRRR</sequence>
<feature type="region of interest" description="Disordered" evidence="1">
    <location>
        <begin position="29"/>
        <end position="84"/>
    </location>
</feature>
<reference evidence="2" key="1">
    <citation type="journal article" date="2016" name="Biosci. Biotechnol. Biochem.">
        <title>Bioconversion of AHX to AOH by resting cells of Burkholderia contaminans CH-1.</title>
        <authorList>
            <person name="Choi J.H."/>
            <person name="Kikuchi A."/>
            <person name="Pumkaeo P."/>
            <person name="Hirai H."/>
            <person name="Tokuyama S."/>
            <person name="Kawagishi H."/>
        </authorList>
    </citation>
    <scope>NUCLEOTIDE SEQUENCE</scope>
    <source>
        <strain evidence="2">CH-1</strain>
    </source>
</reference>
<reference evidence="2" key="2">
    <citation type="journal article" date="2017" name="Genome Announc.">
        <title>High-Quality Draft Genome Sequence of Burkholderia contaminans CH-1, a Gram-Negative Bacterium That Metabolizes 2-Azahypoxanthine, a Plant Growth-Regulating Compound.</title>
        <authorList>
            <person name="Choi J.-H."/>
            <person name="Sugiura H."/>
            <person name="Moriuchi R."/>
            <person name="Kawagishi H."/>
            <person name="Dohra H."/>
        </authorList>
    </citation>
    <scope>NUCLEOTIDE SEQUENCE</scope>
    <source>
        <strain evidence="2">CH-1</strain>
    </source>
</reference>